<keyword evidence="2" id="KW-0378">Hydrolase</keyword>
<dbReference type="Gene3D" id="2.60.120.260">
    <property type="entry name" value="Galactose-binding domain-like"/>
    <property type="match status" value="1"/>
</dbReference>
<reference evidence="7 8" key="2">
    <citation type="submission" date="2019-03" db="EMBL/GenBank/DDBJ databases">
        <title>Genomic Encyclopedia of Type Strains, Phase IV (KMG-IV): sequencing the most valuable type-strain genomes for metagenomic binning, comparative biology and taxonomic classification.</title>
        <authorList>
            <person name="Goeker M."/>
        </authorList>
    </citation>
    <scope>NUCLEOTIDE SEQUENCE [LARGE SCALE GENOMIC DNA]</scope>
    <source>
        <strain evidence="7 8">DSM 103426</strain>
    </source>
</reference>
<dbReference type="SUPFAM" id="SSF49303">
    <property type="entry name" value="beta-Galactosidase/glucuronidase domain"/>
    <property type="match status" value="1"/>
</dbReference>
<evidence type="ECO:0000256" key="1">
    <source>
        <dbReference type="ARBA" id="ARBA00007401"/>
    </source>
</evidence>
<dbReference type="SUPFAM" id="SSF49785">
    <property type="entry name" value="Galactose-binding domain-like"/>
    <property type="match status" value="1"/>
</dbReference>
<dbReference type="Gene3D" id="3.20.20.80">
    <property type="entry name" value="Glycosidases"/>
    <property type="match status" value="1"/>
</dbReference>
<dbReference type="SUPFAM" id="SSF51445">
    <property type="entry name" value="(Trans)glycosidases"/>
    <property type="match status" value="1"/>
</dbReference>
<dbReference type="Pfam" id="PF00703">
    <property type="entry name" value="Glyco_hydro_2"/>
    <property type="match status" value="1"/>
</dbReference>
<dbReference type="InterPro" id="IPR017853">
    <property type="entry name" value="GH"/>
</dbReference>
<evidence type="ECO:0000313" key="6">
    <source>
        <dbReference type="EMBL" id="GBU05262.1"/>
    </source>
</evidence>
<dbReference type="GO" id="GO:0005975">
    <property type="term" value="P:carbohydrate metabolic process"/>
    <property type="evidence" value="ECO:0007669"/>
    <property type="project" value="InterPro"/>
</dbReference>
<dbReference type="EMBL" id="BHEO01000008">
    <property type="protein sequence ID" value="GBU05262.1"/>
    <property type="molecule type" value="Genomic_DNA"/>
</dbReference>
<dbReference type="Gene3D" id="2.60.40.10">
    <property type="entry name" value="Immunoglobulins"/>
    <property type="match status" value="2"/>
</dbReference>
<sequence length="750" mass="86198">MKEILLNDNWLFHKENEVESCVTLPHTYNAVDGQSGISMWRGKGFYKKEVLFSEEDLKEKIFLEIGASAMKSTVYMNGKTICHNTCPYAMYRIALNEHIIVGKNLLEIVTDNTATDEVYPQMADFSFYGGVYRDVKLVFVPQQLHFDYLDGSRDGVQVRTQKLDGQKWEVTVTGCVINEGKDCEGEVKVSVLDRQGVVLEKTLSMYFSEKQAFTIRTEIDHPHLWMGVEDPYLYQVQVEICTKDGVEETRSIATGFREIKIDPEKGMFLNGKHIKIRGVARHQDFGGVGNAVSKEQMEEDLSLVKEVGANSVRLSHYQHDDYFYRRCDEEGILVWAEVPFISILSESEKADENIRQQMERLIKQRGNHISIYCWGVQNEITIAGETAEIHEKVKAMAAYTKQLDPSRYTAEANIYSVTNESPLNRMADLVGYNLYYGWYYDKMTGLQQRLDEFHMACPDVPLLVTEYGVDTNPDYHSYEPKTKDYSEEYQLLFSENALKAFEERDYFVGSYVWNLCDFGSANRDEGGKQGQNQKGLVTIDRKIKKDAYYLYKANWSKESFVKLAGSRFVNRHQEENTITVLSNLKKLEVYVNGKLAGVKEQPEPMTNFTVVLPMGENKITVKGFDQAETVYEDEMVLHRVTEPDKSYEYVQKDQGGNVINWFEKFDLEDAGTEEIALDPECYSSMDKLGEIMKHPKGEAIILKYFGEMVDHPKFAMMKVMTLDAMSKLKNLGIPKELILVINRELQQIKK</sequence>
<protein>
    <submittedName>
        <fullName evidence="7">Beta-galactosidase</fullName>
    </submittedName>
</protein>
<dbReference type="Proteomes" id="UP000294613">
    <property type="component" value="Unassembled WGS sequence"/>
</dbReference>
<name>A0A4R3JS14_9FIRM</name>
<dbReference type="GO" id="GO:0004553">
    <property type="term" value="F:hydrolase activity, hydrolyzing O-glycosyl compounds"/>
    <property type="evidence" value="ECO:0007669"/>
    <property type="project" value="InterPro"/>
</dbReference>
<feature type="domain" description="Glycoside hydrolase family 2 immunoglobulin-like beta-sandwich" evidence="4">
    <location>
        <begin position="156"/>
        <end position="257"/>
    </location>
</feature>
<dbReference type="InterPro" id="IPR006101">
    <property type="entry name" value="Glyco_hydro_2"/>
</dbReference>
<evidence type="ECO:0000259" key="4">
    <source>
        <dbReference type="Pfam" id="PF00703"/>
    </source>
</evidence>
<dbReference type="PANTHER" id="PTHR42732">
    <property type="entry name" value="BETA-GALACTOSIDASE"/>
    <property type="match status" value="1"/>
</dbReference>
<dbReference type="InterPro" id="IPR008979">
    <property type="entry name" value="Galactose-bd-like_sf"/>
</dbReference>
<dbReference type="InterPro" id="IPR006102">
    <property type="entry name" value="Ig-like_GH2"/>
</dbReference>
<gene>
    <name evidence="7" type="ORF">EDD74_102121</name>
    <name evidence="6" type="ORF">FAEUMB_18030</name>
</gene>
<dbReference type="InterPro" id="IPR006103">
    <property type="entry name" value="Glyco_hydro_2_cat"/>
</dbReference>
<evidence type="ECO:0000256" key="2">
    <source>
        <dbReference type="ARBA" id="ARBA00022801"/>
    </source>
</evidence>
<feature type="domain" description="Glycoside hydrolase family 2 catalytic" evidence="5">
    <location>
        <begin position="265"/>
        <end position="555"/>
    </location>
</feature>
<dbReference type="InterPro" id="IPR051913">
    <property type="entry name" value="GH2_Domain-Containing"/>
</dbReference>
<dbReference type="EMBL" id="SLZV01000002">
    <property type="protein sequence ID" value="TCS69949.1"/>
    <property type="molecule type" value="Genomic_DNA"/>
</dbReference>
<proteinExistence type="inferred from homology"/>
<evidence type="ECO:0000313" key="7">
    <source>
        <dbReference type="EMBL" id="TCS69949.1"/>
    </source>
</evidence>
<comment type="similarity">
    <text evidence="1">Belongs to the glycosyl hydrolase 2 family.</text>
</comment>
<evidence type="ECO:0000313" key="8">
    <source>
        <dbReference type="Proteomes" id="UP000294613"/>
    </source>
</evidence>
<dbReference type="PANTHER" id="PTHR42732:SF1">
    <property type="entry name" value="BETA-MANNOSIDASE"/>
    <property type="match status" value="1"/>
</dbReference>
<evidence type="ECO:0000313" key="9">
    <source>
        <dbReference type="Proteomes" id="UP000702954"/>
    </source>
</evidence>
<comment type="caution">
    <text evidence="7">The sequence shown here is derived from an EMBL/GenBank/DDBJ whole genome shotgun (WGS) entry which is preliminary data.</text>
</comment>
<dbReference type="Proteomes" id="UP000702954">
    <property type="component" value="Unassembled WGS sequence"/>
</dbReference>
<dbReference type="InterPro" id="IPR036156">
    <property type="entry name" value="Beta-gal/glucu_dom_sf"/>
</dbReference>
<accession>A0A4R3JS14</accession>
<evidence type="ECO:0000259" key="5">
    <source>
        <dbReference type="Pfam" id="PF02836"/>
    </source>
</evidence>
<dbReference type="InterPro" id="IPR013783">
    <property type="entry name" value="Ig-like_fold"/>
</dbReference>
<dbReference type="RefSeq" id="WP_116441746.1">
    <property type="nucleotide sequence ID" value="NZ_SLZV01000002.1"/>
</dbReference>
<keyword evidence="3" id="KW-0326">Glycosidase</keyword>
<dbReference type="PRINTS" id="PR00132">
    <property type="entry name" value="GLHYDRLASE2"/>
</dbReference>
<organism evidence="7 8">
    <name type="scientific">Faecalimonas umbilicata</name>
    <dbReference type="NCBI Taxonomy" id="1912855"/>
    <lineage>
        <taxon>Bacteria</taxon>
        <taxon>Bacillati</taxon>
        <taxon>Bacillota</taxon>
        <taxon>Clostridia</taxon>
        <taxon>Lachnospirales</taxon>
        <taxon>Lachnospiraceae</taxon>
        <taxon>Faecalimonas</taxon>
    </lineage>
</organism>
<keyword evidence="9" id="KW-1185">Reference proteome</keyword>
<reference evidence="6 9" key="1">
    <citation type="journal article" date="2018" name="Int. J. Syst. Evol. Microbiol.">
        <title>Draft Genome Sequence of Faecalimonas umbilicata JCM 30896T, an Acetate-Producing Bacterium Isolated from Human Feces.</title>
        <authorList>
            <person name="Sakamoto M."/>
            <person name="Ikeyama N."/>
            <person name="Yuki M."/>
            <person name="Ohkuma M."/>
        </authorList>
    </citation>
    <scope>NUCLEOTIDE SEQUENCE [LARGE SCALE GENOMIC DNA]</scope>
    <source>
        <strain evidence="6 9">EGH7</strain>
    </source>
</reference>
<dbReference type="AlphaFoldDB" id="A0A4R3JS14"/>
<dbReference type="Pfam" id="PF02836">
    <property type="entry name" value="Glyco_hydro_2_C"/>
    <property type="match status" value="1"/>
</dbReference>
<evidence type="ECO:0000256" key="3">
    <source>
        <dbReference type="ARBA" id="ARBA00023295"/>
    </source>
</evidence>